<evidence type="ECO:0000259" key="2">
    <source>
        <dbReference type="Pfam" id="PF04695"/>
    </source>
</evidence>
<dbReference type="Pfam" id="PF04695">
    <property type="entry name" value="Pex14_N"/>
    <property type="match status" value="1"/>
</dbReference>
<dbReference type="InterPro" id="IPR006785">
    <property type="entry name" value="Pex14_N"/>
</dbReference>
<accession>A0AAV5A220</accession>
<dbReference type="Gene3D" id="1.10.10.10">
    <property type="entry name" value="Winged helix-like DNA-binding domain superfamily/Winged helix DNA-binding domain"/>
    <property type="match status" value="1"/>
</dbReference>
<dbReference type="AlphaFoldDB" id="A0AAV5A220"/>
<name>A0AAV5A220_9AGAM</name>
<keyword evidence="1" id="KW-0472">Membrane</keyword>
<sequence length="357" mass="41375">MPDENQGTITETEEQDVNRTLLIEQARTFLQSPTVSHENENAQKNFLLDKGLTEREINDLFQEMSRKRLPPIPPRTYPQPPPSNLPLYLTLLLRIATWTLGIVGVISLKFLLPRIIRSFIARHQLVLHQYDLMTRLKDQMQTLKDEQCTTFKTLQPTSQTLEEIPVDSQGTPSLSIDAILSIFFQSHPTQFFTVDEIIERLESSFPNWLQAQDKKELEVNFSLPSSFIHTINNHHMKKQTIRHELTTSTSYFEVSEHDPTAWSLSQDLQSNPPPSNPISSLDKLRDTIKTGYRTKNLYQYAFKSLTDFTAFLSRETFQFYTVDTTAFRRNFGDTNLSPIQDEVRREIRALKGLVLNR</sequence>
<organism evidence="3 4">
    <name type="scientific">Clathrus columnatus</name>
    <dbReference type="NCBI Taxonomy" id="1419009"/>
    <lineage>
        <taxon>Eukaryota</taxon>
        <taxon>Fungi</taxon>
        <taxon>Dikarya</taxon>
        <taxon>Basidiomycota</taxon>
        <taxon>Agaricomycotina</taxon>
        <taxon>Agaricomycetes</taxon>
        <taxon>Phallomycetidae</taxon>
        <taxon>Phallales</taxon>
        <taxon>Clathraceae</taxon>
        <taxon>Clathrus</taxon>
    </lineage>
</organism>
<protein>
    <recommendedName>
        <fullName evidence="2">Peroxisome membrane anchor protein Pex14p N-terminal domain-containing protein</fullName>
    </recommendedName>
</protein>
<comment type="caution">
    <text evidence="3">The sequence shown here is derived from an EMBL/GenBank/DDBJ whole genome shotgun (WGS) entry which is preliminary data.</text>
</comment>
<proteinExistence type="predicted"/>
<dbReference type="Proteomes" id="UP001050691">
    <property type="component" value="Unassembled WGS sequence"/>
</dbReference>
<keyword evidence="4" id="KW-1185">Reference proteome</keyword>
<keyword evidence="1" id="KW-1133">Transmembrane helix</keyword>
<reference evidence="3" key="1">
    <citation type="submission" date="2021-10" db="EMBL/GenBank/DDBJ databases">
        <title>De novo Genome Assembly of Clathrus columnatus (Basidiomycota, Fungi) Using Illumina and Nanopore Sequence Data.</title>
        <authorList>
            <person name="Ogiso-Tanaka E."/>
            <person name="Itagaki H."/>
            <person name="Hosoya T."/>
            <person name="Hosaka K."/>
        </authorList>
    </citation>
    <scope>NUCLEOTIDE SEQUENCE</scope>
    <source>
        <strain evidence="3">MO-923</strain>
    </source>
</reference>
<dbReference type="InterPro" id="IPR036388">
    <property type="entry name" value="WH-like_DNA-bd_sf"/>
</dbReference>
<feature type="transmembrane region" description="Helical" evidence="1">
    <location>
        <begin position="87"/>
        <end position="112"/>
    </location>
</feature>
<evidence type="ECO:0000256" key="1">
    <source>
        <dbReference type="SAM" id="Phobius"/>
    </source>
</evidence>
<keyword evidence="1" id="KW-0812">Transmembrane</keyword>
<evidence type="ECO:0000313" key="4">
    <source>
        <dbReference type="Proteomes" id="UP001050691"/>
    </source>
</evidence>
<evidence type="ECO:0000313" key="3">
    <source>
        <dbReference type="EMBL" id="GJJ07533.1"/>
    </source>
</evidence>
<dbReference type="EMBL" id="BPWL01000002">
    <property type="protein sequence ID" value="GJJ07533.1"/>
    <property type="molecule type" value="Genomic_DNA"/>
</dbReference>
<feature type="domain" description="Peroxisome membrane anchor protein Pex14p N-terminal" evidence="2">
    <location>
        <begin position="21"/>
        <end position="63"/>
    </location>
</feature>
<gene>
    <name evidence="3" type="ORF">Clacol_001735</name>
</gene>